<sequence length="827" mass="92146">MVAHNSPDWLPSGWTVQFKVQKTGRKIRFYTNLQTGQKFFSKDDVIHYLKVSSEGTKHLPSDRHIKRQSRNNSKPLAQETNERPEWLPKGWTVVVKVRNSGSRIGSKYKCYIDPLNGYRFYSKPQVFQYLKTVKCGSWTFKKSKTDVDMPLAVVEKQMVEDLPAGWTKEIKIRQNAYGIRRDPFYKDPENGYLFRSKKDALRYLETGEISRYTFKPKESCINNEELINSEISPSSTVKRQKLNHPATKRRLFADQGSSNKSSLELAESKSSKRGRENKVSAEQRDAFGSTVEIVQDKHSMRAVKESAKTKENRDPGRPALPKSDRSKRKSQPENLAANNGHVSTPAVDILQEKNDLENVKQRGSGRKNEITLSKSKNKKEFNLPCRSSKRLAGLEPGQVVNSVTSQKDFQVSTSKFSESGSGQISALAPYGLSNGASRQLDYGKEMVNAHLGSTDMSDALHGDLSSQQLRDGQEILNAQHGFTDMSDALHGEPQGESKKPLENKAASKGQLEMLEIEKMDCEKEAQEYCCPFGNSWSDPCLEFAIKTLTGALPLEDAINNRVVLTPADDTLEKEKLLEGVLRKSNNRKTQVDLRKSKNNKELNLPRRSSKRLAGFEPELLANSLSSEQALKNASRQSCESEATLPVALADRSSQQLEDGLNMELAHHDSNNIKTQVLGESSNKSKMSIELQIVPKEQPQVPKSEILPEPQLSFPLVDSWSDPCLEFAIKTLTGAIPVEDNLAVQGTFQEQLDISHTRRNGGLALPDFGLPRFFQNDISGHFASPEQSVAGNKPSMSSFLAPGNVSLPSCEGIGSQKPCSQGDHSMKG</sequence>
<feature type="compositionally biased region" description="Basic and acidic residues" evidence="6">
    <location>
        <begin position="266"/>
        <end position="285"/>
    </location>
</feature>
<feature type="compositionally biased region" description="Polar residues" evidence="6">
    <location>
        <begin position="70"/>
        <end position="79"/>
    </location>
</feature>
<dbReference type="SUPFAM" id="SSF54171">
    <property type="entry name" value="DNA-binding domain"/>
    <property type="match status" value="3"/>
</dbReference>
<dbReference type="Pfam" id="PF01429">
    <property type="entry name" value="MBD"/>
    <property type="match status" value="2"/>
</dbReference>
<reference evidence="8" key="2">
    <citation type="submission" date="2020-03" db="EMBL/GenBank/DDBJ databases">
        <title>Walnut 2.0.</title>
        <authorList>
            <person name="Marrano A."/>
            <person name="Britton M."/>
            <person name="Zimin A.V."/>
            <person name="Zaini P.A."/>
            <person name="Workman R."/>
            <person name="Puiu D."/>
            <person name="Bianco L."/>
            <person name="Allen B.J."/>
            <person name="Troggio M."/>
            <person name="Leslie C.A."/>
            <person name="Timp W."/>
            <person name="Dendekar A."/>
            <person name="Salzberg S.L."/>
            <person name="Neale D.B."/>
        </authorList>
    </citation>
    <scope>NUCLEOTIDE SEQUENCE</scope>
    <source>
        <tissue evidence="8">Leaves</tissue>
    </source>
</reference>
<feature type="domain" description="MBD" evidence="7">
    <location>
        <begin position="152"/>
        <end position="219"/>
    </location>
</feature>
<evidence type="ECO:0000256" key="5">
    <source>
        <dbReference type="ARBA" id="ARBA00023242"/>
    </source>
</evidence>
<keyword evidence="4" id="KW-0804">Transcription</keyword>
<feature type="compositionally biased region" description="Polar residues" evidence="6">
    <location>
        <begin position="332"/>
        <end position="342"/>
    </location>
</feature>
<dbReference type="InterPro" id="IPR001739">
    <property type="entry name" value="Methyl_CpG_DNA-bd"/>
</dbReference>
<evidence type="ECO:0000256" key="4">
    <source>
        <dbReference type="ARBA" id="ARBA00023163"/>
    </source>
</evidence>
<feature type="region of interest" description="Disordered" evidence="6">
    <location>
        <begin position="57"/>
        <end position="82"/>
    </location>
</feature>
<keyword evidence="5" id="KW-0539">Nucleus</keyword>
<proteinExistence type="predicted"/>
<evidence type="ECO:0000313" key="9">
    <source>
        <dbReference type="Proteomes" id="UP000619265"/>
    </source>
</evidence>
<comment type="subcellular location">
    <subcellularLocation>
        <location evidence="1">Nucleus</location>
    </subcellularLocation>
</comment>
<gene>
    <name evidence="8" type="ORF">F2P56_004872</name>
</gene>
<reference evidence="8" key="1">
    <citation type="submission" date="2015-10" db="EMBL/GenBank/DDBJ databases">
        <authorList>
            <person name="Martinez-Garcia P.J."/>
            <person name="Crepeau M.W."/>
            <person name="Puiu D."/>
            <person name="Gonzalez-Ibeas D."/>
            <person name="Whalen J."/>
            <person name="Stevens K."/>
            <person name="Paul R."/>
            <person name="Butterfield T."/>
            <person name="Britton M."/>
            <person name="Reagan R."/>
            <person name="Chakraborty S."/>
            <person name="Walawage S.L."/>
            <person name="Vasquez-Gross H.A."/>
            <person name="Cardeno C."/>
            <person name="Famula R."/>
            <person name="Pratt K."/>
            <person name="Kuruganti S."/>
            <person name="Aradhya M.K."/>
            <person name="Leslie C.A."/>
            <person name="Dandekar A.M."/>
            <person name="Salzberg S.L."/>
            <person name="Wegrzyn J.L."/>
            <person name="Langley C.H."/>
            <person name="Neale D.B."/>
        </authorList>
    </citation>
    <scope>NUCLEOTIDE SEQUENCE</scope>
    <source>
        <tissue evidence="8">Leaves</tissue>
    </source>
</reference>
<keyword evidence="2" id="KW-0805">Transcription regulation</keyword>
<dbReference type="Gramene" id="Jr02_18290_p1">
    <property type="protein sequence ID" value="cds.Jr02_18290_p1"/>
    <property type="gene ID" value="Jr02_18290"/>
</dbReference>
<dbReference type="EMBL" id="LIHL02000002">
    <property type="protein sequence ID" value="KAF5478302.1"/>
    <property type="molecule type" value="Genomic_DNA"/>
</dbReference>
<dbReference type="GO" id="GO:0005634">
    <property type="term" value="C:nucleus"/>
    <property type="evidence" value="ECO:0007669"/>
    <property type="project" value="UniProtKB-SubCell"/>
</dbReference>
<evidence type="ECO:0000313" key="8">
    <source>
        <dbReference type="EMBL" id="KAF5478301.1"/>
    </source>
</evidence>
<feature type="compositionally biased region" description="Basic and acidic residues" evidence="6">
    <location>
        <begin position="350"/>
        <end position="360"/>
    </location>
</feature>
<dbReference type="PANTHER" id="PTHR34067">
    <property type="entry name" value="OS04G0193200 PROTEIN"/>
    <property type="match status" value="1"/>
</dbReference>
<dbReference type="Gene3D" id="3.30.890.10">
    <property type="entry name" value="Methyl-cpg-binding Protein 2, Chain A"/>
    <property type="match status" value="3"/>
</dbReference>
<evidence type="ECO:0000256" key="1">
    <source>
        <dbReference type="ARBA" id="ARBA00004123"/>
    </source>
</evidence>
<dbReference type="PROSITE" id="PS50982">
    <property type="entry name" value="MBD"/>
    <property type="match status" value="3"/>
</dbReference>
<dbReference type="AlphaFoldDB" id="A0A833XVP6"/>
<feature type="compositionally biased region" description="Basic and acidic residues" evidence="6">
    <location>
        <begin position="487"/>
        <end position="502"/>
    </location>
</feature>
<name>A0A833XVP6_JUGRE</name>
<evidence type="ECO:0000256" key="2">
    <source>
        <dbReference type="ARBA" id="ARBA00023015"/>
    </source>
</evidence>
<dbReference type="InterPro" id="IPR038945">
    <property type="entry name" value="MBD13-like"/>
</dbReference>
<evidence type="ECO:0000256" key="6">
    <source>
        <dbReference type="SAM" id="MobiDB-lite"/>
    </source>
</evidence>
<comment type="caution">
    <text evidence="8">The sequence shown here is derived from an EMBL/GenBank/DDBJ whole genome shotgun (WGS) entry which is preliminary data.</text>
</comment>
<dbReference type="Proteomes" id="UP000619265">
    <property type="component" value="Unassembled WGS sequence"/>
</dbReference>
<dbReference type="EMBL" id="LIHL02000002">
    <property type="protein sequence ID" value="KAF5478301.1"/>
    <property type="molecule type" value="Genomic_DNA"/>
</dbReference>
<dbReference type="GO" id="GO:0003677">
    <property type="term" value="F:DNA binding"/>
    <property type="evidence" value="ECO:0007669"/>
    <property type="project" value="UniProtKB-KW"/>
</dbReference>
<organism evidence="8 9">
    <name type="scientific">Juglans regia</name>
    <name type="common">English walnut</name>
    <dbReference type="NCBI Taxonomy" id="51240"/>
    <lineage>
        <taxon>Eukaryota</taxon>
        <taxon>Viridiplantae</taxon>
        <taxon>Streptophyta</taxon>
        <taxon>Embryophyta</taxon>
        <taxon>Tracheophyta</taxon>
        <taxon>Spermatophyta</taxon>
        <taxon>Magnoliopsida</taxon>
        <taxon>eudicotyledons</taxon>
        <taxon>Gunneridae</taxon>
        <taxon>Pentapetalae</taxon>
        <taxon>rosids</taxon>
        <taxon>fabids</taxon>
        <taxon>Fagales</taxon>
        <taxon>Juglandaceae</taxon>
        <taxon>Juglans</taxon>
    </lineage>
</organism>
<feature type="domain" description="MBD" evidence="7">
    <location>
        <begin position="1"/>
        <end position="70"/>
    </location>
</feature>
<feature type="compositionally biased region" description="Basic and acidic residues" evidence="6">
    <location>
        <begin position="294"/>
        <end position="316"/>
    </location>
</feature>
<evidence type="ECO:0000256" key="3">
    <source>
        <dbReference type="ARBA" id="ARBA00023125"/>
    </source>
</evidence>
<dbReference type="InterPro" id="IPR016177">
    <property type="entry name" value="DNA-bd_dom_sf"/>
</dbReference>
<feature type="region of interest" description="Disordered" evidence="6">
    <location>
        <begin position="232"/>
        <end position="375"/>
    </location>
</feature>
<evidence type="ECO:0000259" key="7">
    <source>
        <dbReference type="PROSITE" id="PS50982"/>
    </source>
</evidence>
<feature type="domain" description="MBD" evidence="7">
    <location>
        <begin position="77"/>
        <end position="145"/>
    </location>
</feature>
<feature type="compositionally biased region" description="Basic residues" evidence="6">
    <location>
        <begin position="238"/>
        <end position="250"/>
    </location>
</feature>
<accession>A0A833XVP6</accession>
<protein>
    <recommendedName>
        <fullName evidence="7">MBD domain-containing protein</fullName>
    </recommendedName>
</protein>
<feature type="region of interest" description="Disordered" evidence="6">
    <location>
        <begin position="485"/>
        <end position="504"/>
    </location>
</feature>
<keyword evidence="3" id="KW-0238">DNA-binding</keyword>
<dbReference type="Gramene" id="Jr02_18300_p1">
    <property type="protein sequence ID" value="cds.Jr02_18300_p1"/>
    <property type="gene ID" value="Jr02_18300"/>
</dbReference>
<dbReference type="PANTHER" id="PTHR34067:SF20">
    <property type="entry name" value="OS08G0206700 PROTEIN"/>
    <property type="match status" value="1"/>
</dbReference>